<accession>A0AA88DKF5</accession>
<evidence type="ECO:0000256" key="1">
    <source>
        <dbReference type="SAM" id="MobiDB-lite"/>
    </source>
</evidence>
<organism evidence="2 3">
    <name type="scientific">Ficus carica</name>
    <name type="common">Common fig</name>
    <dbReference type="NCBI Taxonomy" id="3494"/>
    <lineage>
        <taxon>Eukaryota</taxon>
        <taxon>Viridiplantae</taxon>
        <taxon>Streptophyta</taxon>
        <taxon>Embryophyta</taxon>
        <taxon>Tracheophyta</taxon>
        <taxon>Spermatophyta</taxon>
        <taxon>Magnoliopsida</taxon>
        <taxon>eudicotyledons</taxon>
        <taxon>Gunneridae</taxon>
        <taxon>Pentapetalae</taxon>
        <taxon>rosids</taxon>
        <taxon>fabids</taxon>
        <taxon>Rosales</taxon>
        <taxon>Moraceae</taxon>
        <taxon>Ficeae</taxon>
        <taxon>Ficus</taxon>
    </lineage>
</organism>
<dbReference type="Proteomes" id="UP001187192">
    <property type="component" value="Unassembled WGS sequence"/>
</dbReference>
<feature type="region of interest" description="Disordered" evidence="1">
    <location>
        <begin position="24"/>
        <end position="85"/>
    </location>
</feature>
<comment type="caution">
    <text evidence="2">The sequence shown here is derived from an EMBL/GenBank/DDBJ whole genome shotgun (WGS) entry which is preliminary data.</text>
</comment>
<keyword evidence="3" id="KW-1185">Reference proteome</keyword>
<reference evidence="2" key="1">
    <citation type="submission" date="2023-07" db="EMBL/GenBank/DDBJ databases">
        <title>draft genome sequence of fig (Ficus carica).</title>
        <authorList>
            <person name="Takahashi T."/>
            <person name="Nishimura K."/>
        </authorList>
    </citation>
    <scope>NUCLEOTIDE SEQUENCE</scope>
</reference>
<feature type="compositionally biased region" description="Gly residues" evidence="1">
    <location>
        <begin position="65"/>
        <end position="76"/>
    </location>
</feature>
<evidence type="ECO:0000313" key="2">
    <source>
        <dbReference type="EMBL" id="GMN55644.1"/>
    </source>
</evidence>
<dbReference type="AlphaFoldDB" id="A0AA88DKF5"/>
<evidence type="ECO:0000313" key="3">
    <source>
        <dbReference type="Proteomes" id="UP001187192"/>
    </source>
</evidence>
<dbReference type="EMBL" id="BTGU01000058">
    <property type="protein sequence ID" value="GMN55644.1"/>
    <property type="molecule type" value="Genomic_DNA"/>
</dbReference>
<sequence>MMREVELDLGRWAAIRGGSVKTQIGGQQTLFEEGEGKHREREPRMAGGNRRPSGKGVGVEPSRGAWGGGIQRGGKGGDGEELLGD</sequence>
<name>A0AA88DKF5_FICCA</name>
<gene>
    <name evidence="2" type="ORF">TIFTF001_024762</name>
</gene>
<protein>
    <submittedName>
        <fullName evidence="2">Uncharacterized protein</fullName>
    </submittedName>
</protein>
<feature type="compositionally biased region" description="Basic and acidic residues" evidence="1">
    <location>
        <begin position="34"/>
        <end position="44"/>
    </location>
</feature>
<proteinExistence type="predicted"/>